<feature type="signal peptide" evidence="1">
    <location>
        <begin position="1"/>
        <end position="20"/>
    </location>
</feature>
<comment type="caution">
    <text evidence="2">The sequence shown here is derived from an EMBL/GenBank/DDBJ whole genome shotgun (WGS) entry which is preliminary data.</text>
</comment>
<reference evidence="2 3" key="2">
    <citation type="submission" date="2015-01" db="EMBL/GenBank/DDBJ databases">
        <authorList>
            <consortium name="NBRP consortium"/>
            <person name="Sawabe T."/>
            <person name="Meirelles P."/>
            <person name="Feng G."/>
            <person name="Sayaka M."/>
            <person name="Hattori M."/>
            <person name="Ohkuma M."/>
        </authorList>
    </citation>
    <scope>NUCLEOTIDE SEQUENCE [LARGE SCALE GENOMIC DNA]</scope>
    <source>
        <strain evidence="3">JCM 19241</strain>
    </source>
</reference>
<evidence type="ECO:0000256" key="1">
    <source>
        <dbReference type="SAM" id="SignalP"/>
    </source>
</evidence>
<name>A0A0B8QHH7_9VIBR</name>
<reference evidence="2 3" key="1">
    <citation type="submission" date="2015-01" db="EMBL/GenBank/DDBJ databases">
        <title>Vibrio sp. C94 JCM 19241 whole genome shotgun sequence.</title>
        <authorList>
            <person name="Sawabe T."/>
            <person name="Meirelles P."/>
            <person name="Feng G."/>
            <person name="Sayaka M."/>
            <person name="Hattori M."/>
            <person name="Ohkuma M."/>
        </authorList>
    </citation>
    <scope>NUCLEOTIDE SEQUENCE [LARGE SCALE GENOMIC DNA]</scope>
    <source>
        <strain evidence="3">JCM 19241</strain>
    </source>
</reference>
<organism evidence="2 3">
    <name type="scientific">Vibrio ishigakensis</name>
    <dbReference type="NCBI Taxonomy" id="1481914"/>
    <lineage>
        <taxon>Bacteria</taxon>
        <taxon>Pseudomonadati</taxon>
        <taxon>Pseudomonadota</taxon>
        <taxon>Gammaproteobacteria</taxon>
        <taxon>Vibrionales</taxon>
        <taxon>Vibrionaceae</taxon>
        <taxon>Vibrio</taxon>
    </lineage>
</organism>
<keyword evidence="1" id="KW-0732">Signal</keyword>
<proteinExistence type="predicted"/>
<dbReference type="Proteomes" id="UP000031666">
    <property type="component" value="Unassembled WGS sequence"/>
</dbReference>
<dbReference type="AlphaFoldDB" id="A0A0B8QHH7"/>
<sequence length="226" mass="24948">MKNLLLICIVALLVVSGAYAEEKHHEDPTRIVTKMGLGYNGTATLSGSVGLDDARMLSGRVNEEGEWRIGGSWLFDLGIVNFNFSKTDYDYGSYRNNYSIGTYVPLTYFDIQPAGWLLFPMAGYSYNHGKQAIPEEDSSDEYILMRSTSHGGYGGMFGVRPIGTTDWSLMGFAGASVGSDSYFSYWYGAGISYKINDNASMNTFGYLSEDDFGSVNKIGVSFTYQF</sequence>
<accession>A0A0B8QHH7</accession>
<evidence type="ECO:0008006" key="4">
    <source>
        <dbReference type="Google" id="ProtNLM"/>
    </source>
</evidence>
<gene>
    <name evidence="2" type="ORF">JCM19241_1006</name>
</gene>
<protein>
    <recommendedName>
        <fullName evidence="4">Outer membrane protein beta-barrel domain-containing protein</fullName>
    </recommendedName>
</protein>
<feature type="chain" id="PRO_5002123344" description="Outer membrane protein beta-barrel domain-containing protein" evidence="1">
    <location>
        <begin position="21"/>
        <end position="226"/>
    </location>
</feature>
<evidence type="ECO:0000313" key="3">
    <source>
        <dbReference type="Proteomes" id="UP000031666"/>
    </source>
</evidence>
<dbReference type="EMBL" id="BBSC01000003">
    <property type="protein sequence ID" value="GAM74663.1"/>
    <property type="molecule type" value="Genomic_DNA"/>
</dbReference>
<dbReference type="STRING" id="1481914.JCM19241_1006"/>
<evidence type="ECO:0000313" key="2">
    <source>
        <dbReference type="EMBL" id="GAM74663.1"/>
    </source>
</evidence>